<dbReference type="KEGG" id="tvi:Thivi_3078"/>
<reference evidence="4 5" key="1">
    <citation type="submission" date="2012-06" db="EMBL/GenBank/DDBJ databases">
        <title>Complete sequence of Thiocystis violascens DSM 198.</title>
        <authorList>
            <consortium name="US DOE Joint Genome Institute"/>
            <person name="Lucas S."/>
            <person name="Han J."/>
            <person name="Lapidus A."/>
            <person name="Cheng J.-F."/>
            <person name="Goodwin L."/>
            <person name="Pitluck S."/>
            <person name="Peters L."/>
            <person name="Ovchinnikova G."/>
            <person name="Teshima H."/>
            <person name="Detter J.C."/>
            <person name="Han C."/>
            <person name="Tapia R."/>
            <person name="Land M."/>
            <person name="Hauser L."/>
            <person name="Kyrpides N."/>
            <person name="Ivanova N."/>
            <person name="Pagani I."/>
            <person name="Vogl K."/>
            <person name="Liu Z."/>
            <person name="Frigaard N.-U."/>
            <person name="Bryant D."/>
            <person name="Woyke T."/>
        </authorList>
    </citation>
    <scope>NUCLEOTIDE SEQUENCE [LARGE SCALE GENOMIC DNA]</scope>
    <source>
        <strain evidence="5">ATCC 17096 / DSM 198 / 6111</strain>
    </source>
</reference>
<evidence type="ECO:0000313" key="4">
    <source>
        <dbReference type="EMBL" id="AFL74958.1"/>
    </source>
</evidence>
<dbReference type="STRING" id="765911.Thivi_3078"/>
<dbReference type="PANTHER" id="PTHR20858">
    <property type="entry name" value="PHOSPHOMETHYLPYRIMIDINE KINASE"/>
    <property type="match status" value="1"/>
</dbReference>
<comment type="pathway">
    <text evidence="1">Cofactor biosynthesis; thiamine diphosphate biosynthesis.</text>
</comment>
<sequence length="274" mass="29735">MHASTQRPVVLCIGGHDPSGGAGILADAEAMRAAGAFAVTVVSALTDQDTCGLRHLYPQPPEQVEAQCRTLIHDSAPRALKIGLIGDARIAEAIVRLVDAHPQLPVILDPVLASGAGQRVADAALLDRLRQHLIPRCTLITPNLPEARTLTDAESPADCAARLLEMGARWVLITGTHDDTRQVTNRLHGPDGERRDWDWPRLPDEYHGSGCTLASAIAARLALGMPLMDAVDAAQAYTWKSLQQAFRSGRCQLTPNRFYHSLDKDKDKDKDKDN</sequence>
<accession>I3YD90</accession>
<dbReference type="GO" id="GO:0009229">
    <property type="term" value="P:thiamine diphosphate biosynthetic process"/>
    <property type="evidence" value="ECO:0007669"/>
    <property type="project" value="UniProtKB-UniPathway"/>
</dbReference>
<dbReference type="GO" id="GO:0008902">
    <property type="term" value="F:hydroxymethylpyrimidine kinase activity"/>
    <property type="evidence" value="ECO:0007669"/>
    <property type="project" value="UniProtKB-EC"/>
</dbReference>
<dbReference type="GO" id="GO:0008972">
    <property type="term" value="F:phosphomethylpyrimidine kinase activity"/>
    <property type="evidence" value="ECO:0007669"/>
    <property type="project" value="InterPro"/>
</dbReference>
<keyword evidence="5" id="KW-1185">Reference proteome</keyword>
<dbReference type="eggNOG" id="COG0351">
    <property type="taxonomic scope" value="Bacteria"/>
</dbReference>
<evidence type="ECO:0000256" key="1">
    <source>
        <dbReference type="ARBA" id="ARBA00004948"/>
    </source>
</evidence>
<dbReference type="EMBL" id="CP003154">
    <property type="protein sequence ID" value="AFL74958.1"/>
    <property type="molecule type" value="Genomic_DNA"/>
</dbReference>
<dbReference type="CDD" id="cd01169">
    <property type="entry name" value="HMPP_kinase"/>
    <property type="match status" value="1"/>
</dbReference>
<dbReference type="UniPathway" id="UPA00060">
    <property type="reaction ID" value="UER00138"/>
</dbReference>
<dbReference type="RefSeq" id="WP_014779372.1">
    <property type="nucleotide sequence ID" value="NC_018012.1"/>
</dbReference>
<dbReference type="Gene3D" id="3.40.1190.20">
    <property type="match status" value="1"/>
</dbReference>
<feature type="domain" description="Pyridoxamine kinase/Phosphomethylpyrimidine kinase" evidence="3">
    <location>
        <begin position="17"/>
        <end position="251"/>
    </location>
</feature>
<evidence type="ECO:0000256" key="2">
    <source>
        <dbReference type="ARBA" id="ARBA00012135"/>
    </source>
</evidence>
<dbReference type="OrthoDB" id="9810880at2"/>
<evidence type="ECO:0000259" key="3">
    <source>
        <dbReference type="Pfam" id="PF08543"/>
    </source>
</evidence>
<dbReference type="SUPFAM" id="SSF53613">
    <property type="entry name" value="Ribokinase-like"/>
    <property type="match status" value="1"/>
</dbReference>
<dbReference type="EC" id="2.7.1.49" evidence="2"/>
<dbReference type="GO" id="GO:0005829">
    <property type="term" value="C:cytosol"/>
    <property type="evidence" value="ECO:0007669"/>
    <property type="project" value="TreeGrafter"/>
</dbReference>
<protein>
    <recommendedName>
        <fullName evidence="2">hydroxymethylpyrimidine kinase</fullName>
        <ecNumber evidence="2">2.7.1.49</ecNumber>
    </recommendedName>
</protein>
<organism evidence="4 5">
    <name type="scientific">Thiocystis violascens (strain ATCC 17096 / DSM 198 / 6111)</name>
    <name type="common">Chromatium violascens</name>
    <dbReference type="NCBI Taxonomy" id="765911"/>
    <lineage>
        <taxon>Bacteria</taxon>
        <taxon>Pseudomonadati</taxon>
        <taxon>Pseudomonadota</taxon>
        <taxon>Gammaproteobacteria</taxon>
        <taxon>Chromatiales</taxon>
        <taxon>Chromatiaceae</taxon>
        <taxon>Thiocystis</taxon>
    </lineage>
</organism>
<dbReference type="Pfam" id="PF08543">
    <property type="entry name" value="Phos_pyr_kin"/>
    <property type="match status" value="1"/>
</dbReference>
<dbReference type="InterPro" id="IPR029056">
    <property type="entry name" value="Ribokinase-like"/>
</dbReference>
<dbReference type="GO" id="GO:0009228">
    <property type="term" value="P:thiamine biosynthetic process"/>
    <property type="evidence" value="ECO:0007669"/>
    <property type="project" value="InterPro"/>
</dbReference>
<dbReference type="InterPro" id="IPR004399">
    <property type="entry name" value="HMP/HMP-P_kinase_dom"/>
</dbReference>
<gene>
    <name evidence="4" type="ordered locus">Thivi_3078</name>
</gene>
<proteinExistence type="predicted"/>
<keyword evidence="4" id="KW-0418">Kinase</keyword>
<evidence type="ECO:0000313" key="5">
    <source>
        <dbReference type="Proteomes" id="UP000006062"/>
    </source>
</evidence>
<dbReference type="InterPro" id="IPR013749">
    <property type="entry name" value="PM/HMP-P_kinase-1"/>
</dbReference>
<dbReference type="AlphaFoldDB" id="I3YD90"/>
<dbReference type="PANTHER" id="PTHR20858:SF17">
    <property type="entry name" value="HYDROXYMETHYLPYRIMIDINE_PHOSPHOMETHYLPYRIMIDINE KINASE THI20-RELATED"/>
    <property type="match status" value="1"/>
</dbReference>
<dbReference type="Proteomes" id="UP000006062">
    <property type="component" value="Chromosome"/>
</dbReference>
<dbReference type="HOGENOM" id="CLU_020520_0_2_6"/>
<name>I3YD90_THIV6</name>
<keyword evidence="4" id="KW-0808">Transferase</keyword>